<comment type="subcellular location">
    <subcellularLocation>
        <location evidence="1">Secreted</location>
    </subcellularLocation>
</comment>
<evidence type="ECO:0000259" key="3">
    <source>
        <dbReference type="PROSITE" id="PS51677"/>
    </source>
</evidence>
<dbReference type="AlphaFoldDB" id="A0A0L6VZH3"/>
<protein>
    <submittedName>
        <fullName evidence="4">Polysaccharide deacetylase</fullName>
    </submittedName>
</protein>
<dbReference type="RefSeq" id="WP_052218846.1">
    <property type="nucleotide sequence ID" value="NZ_LGTE01000026.1"/>
</dbReference>
<gene>
    <name evidence="4" type="ORF">Tfer_2858</name>
</gene>
<evidence type="ECO:0000313" key="5">
    <source>
        <dbReference type="Proteomes" id="UP000037175"/>
    </source>
</evidence>
<dbReference type="Gene3D" id="3.20.20.370">
    <property type="entry name" value="Glycoside hydrolase/deacetylase"/>
    <property type="match status" value="1"/>
</dbReference>
<proteinExistence type="predicted"/>
<dbReference type="PANTHER" id="PTHR34216:SF3">
    <property type="entry name" value="POLY-BETA-1,6-N-ACETYL-D-GLUCOSAMINE N-DEACETYLASE"/>
    <property type="match status" value="1"/>
</dbReference>
<dbReference type="GO" id="GO:0005576">
    <property type="term" value="C:extracellular region"/>
    <property type="evidence" value="ECO:0007669"/>
    <property type="project" value="UniProtKB-SubCell"/>
</dbReference>
<evidence type="ECO:0000313" key="4">
    <source>
        <dbReference type="EMBL" id="KNZ68606.1"/>
    </source>
</evidence>
<sequence length="272" mass="31361">MRKFSHLLILLVLIFAFITFLAGRAEAPALKLTDNQRPIPVLMYHKVNPYRSSGGKGLRVDPNEFSWQMRYLKQRGFTTISSTDLINYLRHKKTLPKRPILITFDDGYEDNYLFAYPIMKRYGFKGVIFLVADDIGRYNVWDVKIGKQPYNKLLNWNQIMEMKRYGFEFGSHTLSHPHLARINRTVAAYEIAESKRALEKRLGVPVTSFAYPYGNLDDDVAQMVKKAGYSCAFTTAIGPVIKTSDPYRLNRFRITGYTNRTGFITAVEGEPY</sequence>
<evidence type="ECO:0000256" key="1">
    <source>
        <dbReference type="ARBA" id="ARBA00004613"/>
    </source>
</evidence>
<dbReference type="Proteomes" id="UP000037175">
    <property type="component" value="Unassembled WGS sequence"/>
</dbReference>
<name>A0A0L6VZH3_9FIRM</name>
<dbReference type="PATRIC" id="fig|281456.6.peg.2988"/>
<dbReference type="CDD" id="cd10918">
    <property type="entry name" value="CE4_NodB_like_5s_6s"/>
    <property type="match status" value="1"/>
</dbReference>
<keyword evidence="5" id="KW-1185">Reference proteome</keyword>
<dbReference type="EMBL" id="LGTE01000026">
    <property type="protein sequence ID" value="KNZ68606.1"/>
    <property type="molecule type" value="Genomic_DNA"/>
</dbReference>
<dbReference type="GO" id="GO:0016810">
    <property type="term" value="F:hydrolase activity, acting on carbon-nitrogen (but not peptide) bonds"/>
    <property type="evidence" value="ECO:0007669"/>
    <property type="project" value="InterPro"/>
</dbReference>
<reference evidence="5" key="1">
    <citation type="submission" date="2015-07" db="EMBL/GenBank/DDBJ databases">
        <title>Complete Genome of Thermincola ferriacetica strain Z-0001T.</title>
        <authorList>
            <person name="Lusk B."/>
            <person name="Badalamenti J.P."/>
            <person name="Parameswaran P."/>
            <person name="Bond D.R."/>
            <person name="Torres C.I."/>
        </authorList>
    </citation>
    <scope>NUCLEOTIDE SEQUENCE [LARGE SCALE GENOMIC DNA]</scope>
    <source>
        <strain evidence="5">Z-0001</strain>
    </source>
</reference>
<dbReference type="GO" id="GO:0005975">
    <property type="term" value="P:carbohydrate metabolic process"/>
    <property type="evidence" value="ECO:0007669"/>
    <property type="project" value="InterPro"/>
</dbReference>
<organism evidence="4 5">
    <name type="scientific">Thermincola ferriacetica</name>
    <dbReference type="NCBI Taxonomy" id="281456"/>
    <lineage>
        <taxon>Bacteria</taxon>
        <taxon>Bacillati</taxon>
        <taxon>Bacillota</taxon>
        <taxon>Clostridia</taxon>
        <taxon>Eubacteriales</taxon>
        <taxon>Thermincolaceae</taxon>
        <taxon>Thermincola</taxon>
    </lineage>
</organism>
<dbReference type="InterPro" id="IPR011330">
    <property type="entry name" value="Glyco_hydro/deAcase_b/a-brl"/>
</dbReference>
<dbReference type="InterPro" id="IPR002509">
    <property type="entry name" value="NODB_dom"/>
</dbReference>
<keyword evidence="2" id="KW-0732">Signal</keyword>
<evidence type="ECO:0000256" key="2">
    <source>
        <dbReference type="ARBA" id="ARBA00022729"/>
    </source>
</evidence>
<dbReference type="InterPro" id="IPR051398">
    <property type="entry name" value="Polysacch_Deacetylase"/>
</dbReference>
<accession>A0A0L6VZH3</accession>
<dbReference type="PROSITE" id="PS51677">
    <property type="entry name" value="NODB"/>
    <property type="match status" value="1"/>
</dbReference>
<dbReference type="Pfam" id="PF01522">
    <property type="entry name" value="Polysacc_deac_1"/>
    <property type="match status" value="1"/>
</dbReference>
<comment type="caution">
    <text evidence="4">The sequence shown here is derived from an EMBL/GenBank/DDBJ whole genome shotgun (WGS) entry which is preliminary data.</text>
</comment>
<dbReference type="PANTHER" id="PTHR34216">
    <property type="match status" value="1"/>
</dbReference>
<feature type="domain" description="NodB homology" evidence="3">
    <location>
        <begin position="98"/>
        <end position="272"/>
    </location>
</feature>
<dbReference type="SUPFAM" id="SSF88713">
    <property type="entry name" value="Glycoside hydrolase/deacetylase"/>
    <property type="match status" value="1"/>
</dbReference>